<evidence type="ECO:0000259" key="1">
    <source>
        <dbReference type="Pfam" id="PF01740"/>
    </source>
</evidence>
<dbReference type="SUPFAM" id="SSF52091">
    <property type="entry name" value="SpoIIaa-like"/>
    <property type="match status" value="1"/>
</dbReference>
<sequence>MYSLGTLPSFVKEEKLLNAIGENIIFADENYDIVWLNSSAVNLLKKVISLFDVDSVEDIIGISMDHFHKEPAYQRELMDPLTTSHKARINIKDTYITDIVINPIKDNDEVKGYVVMLMDVTTKAQEEERKENLIKELSVPVMDIWEKTVAVPLVGTFSNKRIDFVILKLLNVCKEKDTDYLLLDVSGVTELIEKTGSQLEKMITALNTMGTEVIIVGISPKLAIHLKNYSFNAKFISSTKEATKYIMAVQDKENRTEKVLEENF</sequence>
<dbReference type="OrthoDB" id="2835068at2"/>
<dbReference type="Pfam" id="PF01740">
    <property type="entry name" value="STAS"/>
    <property type="match status" value="1"/>
</dbReference>
<protein>
    <submittedName>
        <fullName evidence="2">RsbR, positive regulator of sigma-B</fullName>
    </submittedName>
</protein>
<dbReference type="PANTHER" id="PTHR33745:SF8">
    <property type="entry name" value="BLUE-LIGHT PHOTORECEPTOR"/>
    <property type="match status" value="1"/>
</dbReference>
<dbReference type="AlphaFoldDB" id="A0A2I0QTK5"/>
<organism evidence="2 3">
    <name type="scientific">Halalkalibacillus sediminis</name>
    <dbReference type="NCBI Taxonomy" id="2018042"/>
    <lineage>
        <taxon>Bacteria</taxon>
        <taxon>Bacillati</taxon>
        <taxon>Bacillota</taxon>
        <taxon>Bacilli</taxon>
        <taxon>Bacillales</taxon>
        <taxon>Bacillaceae</taxon>
        <taxon>Halalkalibacillus</taxon>
    </lineage>
</organism>
<name>A0A2I0QTK5_9BACI</name>
<evidence type="ECO:0000313" key="3">
    <source>
        <dbReference type="Proteomes" id="UP000243524"/>
    </source>
</evidence>
<accession>A0A2I0QTK5</accession>
<dbReference type="Proteomes" id="UP000243524">
    <property type="component" value="Unassembled WGS sequence"/>
</dbReference>
<dbReference type="Gene3D" id="3.30.450.20">
    <property type="entry name" value="PAS domain"/>
    <property type="match status" value="1"/>
</dbReference>
<dbReference type="InterPro" id="IPR002645">
    <property type="entry name" value="STAS_dom"/>
</dbReference>
<feature type="domain" description="STAS" evidence="1">
    <location>
        <begin position="146"/>
        <end position="235"/>
    </location>
</feature>
<dbReference type="InterPro" id="IPR036513">
    <property type="entry name" value="STAS_dom_sf"/>
</dbReference>
<dbReference type="RefSeq" id="WP_101331279.1">
    <property type="nucleotide sequence ID" value="NZ_PJNH01000002.1"/>
</dbReference>
<comment type="caution">
    <text evidence="2">The sequence shown here is derived from an EMBL/GenBank/DDBJ whole genome shotgun (WGS) entry which is preliminary data.</text>
</comment>
<reference evidence="2 3" key="1">
    <citation type="submission" date="2017-06" db="EMBL/GenBank/DDBJ databases">
        <title>the draft geome sequence of Illustriluteabacillus marina B3227.</title>
        <authorList>
            <person name="He R.-H."/>
            <person name="Du Z.-J."/>
        </authorList>
    </citation>
    <scope>NUCLEOTIDE SEQUENCE [LARGE SCALE GENOMIC DNA]</scope>
    <source>
        <strain evidence="2 3">B3227</strain>
    </source>
</reference>
<proteinExistence type="predicted"/>
<dbReference type="Gene3D" id="3.30.750.24">
    <property type="entry name" value="STAS domain"/>
    <property type="match status" value="1"/>
</dbReference>
<dbReference type="CDD" id="cd07041">
    <property type="entry name" value="STAS_RsbR_RsbS_like"/>
    <property type="match status" value="1"/>
</dbReference>
<dbReference type="InterPro" id="IPR051932">
    <property type="entry name" value="Bact_StressResp_Reg"/>
</dbReference>
<gene>
    <name evidence="2" type="ORF">CEY16_06985</name>
</gene>
<keyword evidence="3" id="KW-1185">Reference proteome</keyword>
<dbReference type="EMBL" id="PJNH01000002">
    <property type="protein sequence ID" value="PKR77671.1"/>
    <property type="molecule type" value="Genomic_DNA"/>
</dbReference>
<evidence type="ECO:0000313" key="2">
    <source>
        <dbReference type="EMBL" id="PKR77671.1"/>
    </source>
</evidence>
<dbReference type="PANTHER" id="PTHR33745">
    <property type="entry name" value="RSBT ANTAGONIST PROTEIN RSBS-RELATED"/>
    <property type="match status" value="1"/>
</dbReference>